<evidence type="ECO:0000256" key="2">
    <source>
        <dbReference type="SAM" id="Phobius"/>
    </source>
</evidence>
<proteinExistence type="predicted"/>
<gene>
    <name evidence="3" type="ORF">RhiXN_08222</name>
</gene>
<organism evidence="3 4">
    <name type="scientific">Rhizoctonia solani</name>
    <dbReference type="NCBI Taxonomy" id="456999"/>
    <lineage>
        <taxon>Eukaryota</taxon>
        <taxon>Fungi</taxon>
        <taxon>Dikarya</taxon>
        <taxon>Basidiomycota</taxon>
        <taxon>Agaricomycotina</taxon>
        <taxon>Agaricomycetes</taxon>
        <taxon>Cantharellales</taxon>
        <taxon>Ceratobasidiaceae</taxon>
        <taxon>Rhizoctonia</taxon>
    </lineage>
</organism>
<feature type="region of interest" description="Disordered" evidence="1">
    <location>
        <begin position="220"/>
        <end position="278"/>
    </location>
</feature>
<feature type="compositionally biased region" description="Basic and acidic residues" evidence="1">
    <location>
        <begin position="175"/>
        <end position="185"/>
    </location>
</feature>
<dbReference type="GeneID" id="67030501"/>
<dbReference type="RefSeq" id="XP_043183423.1">
    <property type="nucleotide sequence ID" value="XM_043328038.1"/>
</dbReference>
<feature type="transmembrane region" description="Helical" evidence="2">
    <location>
        <begin position="122"/>
        <end position="140"/>
    </location>
</feature>
<sequence>MPNLWIANQYILENHGDMIPYLTHPIFPEFRWHTVSKTYWAARKFIKSSPLSDAILGSDPTYKTVPYCESDVEVIATGMVYKPEFLKYSEQTSFANFNWSQKGPYDLCRITEEYRTTSNFDILASIGGLLALLQGIHVLVFGRPLFWGMFGAKLITPFGLAGKLATQAFRERLQQQYHRRAEPQDSTKTTQESGTEESGSRVEIDMTRFLLDYVIDMGPASLPSPPQEKQNSETDSSDSEDEVSYQRVRGLVKEDGVEATKLEWESGTIEPAKSENQV</sequence>
<feature type="region of interest" description="Disordered" evidence="1">
    <location>
        <begin position="175"/>
        <end position="201"/>
    </location>
</feature>
<dbReference type="Proteomes" id="UP000650533">
    <property type="component" value="Chromosome 10"/>
</dbReference>
<evidence type="ECO:0000256" key="1">
    <source>
        <dbReference type="SAM" id="MobiDB-lite"/>
    </source>
</evidence>
<dbReference type="AlphaFoldDB" id="A0A8H8SYG2"/>
<feature type="compositionally biased region" description="Basic and acidic residues" evidence="1">
    <location>
        <begin position="251"/>
        <end position="264"/>
    </location>
</feature>
<evidence type="ECO:0000313" key="3">
    <source>
        <dbReference type="EMBL" id="QRW23186.1"/>
    </source>
</evidence>
<protein>
    <submittedName>
        <fullName evidence="3">Uncharacterized protein</fullName>
    </submittedName>
</protein>
<dbReference type="KEGG" id="rsx:RhiXN_08222"/>
<name>A0A8H8SYG2_9AGAM</name>
<keyword evidence="2" id="KW-1133">Transmembrane helix</keyword>
<dbReference type="EMBL" id="CP059667">
    <property type="protein sequence ID" value="QRW23186.1"/>
    <property type="molecule type" value="Genomic_DNA"/>
</dbReference>
<keyword evidence="2" id="KW-0812">Transmembrane</keyword>
<keyword evidence="2" id="KW-0472">Membrane</keyword>
<feature type="compositionally biased region" description="Polar residues" evidence="1">
    <location>
        <begin position="186"/>
        <end position="197"/>
    </location>
</feature>
<evidence type="ECO:0000313" key="4">
    <source>
        <dbReference type="Proteomes" id="UP000650533"/>
    </source>
</evidence>
<reference evidence="3" key="1">
    <citation type="submission" date="2020-05" db="EMBL/GenBank/DDBJ databases">
        <title>Evolutionary and genomic comparisons of hybrid uninucleate and nonhybrid Rhizoctonia fungi.</title>
        <authorList>
            <person name="Li C."/>
            <person name="Chen X."/>
        </authorList>
    </citation>
    <scope>NUCLEOTIDE SEQUENCE</scope>
    <source>
        <strain evidence="3">AG-1 IA</strain>
    </source>
</reference>
<accession>A0A8H8SYG2</accession>